<dbReference type="RefSeq" id="WP_345603782.1">
    <property type="nucleotide sequence ID" value="NZ_BAABJO010000004.1"/>
</dbReference>
<accession>A0ABP9NCJ4</accession>
<name>A0ABP9NCJ4_9PSEU</name>
<proteinExistence type="predicted"/>
<keyword evidence="4" id="KW-1185">Reference proteome</keyword>
<dbReference type="Gene3D" id="3.30.43.10">
    <property type="entry name" value="Uridine Diphospho-n-acetylenolpyruvylglucosamine Reductase, domain 2"/>
    <property type="match status" value="1"/>
</dbReference>
<protein>
    <submittedName>
        <fullName evidence="3">Uncharacterized protein</fullName>
    </submittedName>
</protein>
<evidence type="ECO:0000313" key="4">
    <source>
        <dbReference type="Proteomes" id="UP001500804"/>
    </source>
</evidence>
<reference evidence="4" key="1">
    <citation type="journal article" date="2019" name="Int. J. Syst. Evol. Microbiol.">
        <title>The Global Catalogue of Microorganisms (GCM) 10K type strain sequencing project: providing services to taxonomists for standard genome sequencing and annotation.</title>
        <authorList>
            <consortium name="The Broad Institute Genomics Platform"/>
            <consortium name="The Broad Institute Genome Sequencing Center for Infectious Disease"/>
            <person name="Wu L."/>
            <person name="Ma J."/>
        </authorList>
    </citation>
    <scope>NUCLEOTIDE SEQUENCE [LARGE SCALE GENOMIC DNA]</scope>
    <source>
        <strain evidence="4">JCM 18302</strain>
    </source>
</reference>
<dbReference type="Proteomes" id="UP001500804">
    <property type="component" value="Unassembled WGS sequence"/>
</dbReference>
<keyword evidence="1" id="KW-0560">Oxidoreductase</keyword>
<feature type="region of interest" description="Disordered" evidence="2">
    <location>
        <begin position="1"/>
        <end position="32"/>
    </location>
</feature>
<feature type="region of interest" description="Disordered" evidence="2">
    <location>
        <begin position="146"/>
        <end position="177"/>
    </location>
</feature>
<evidence type="ECO:0000256" key="1">
    <source>
        <dbReference type="ARBA" id="ARBA00023002"/>
    </source>
</evidence>
<evidence type="ECO:0000313" key="3">
    <source>
        <dbReference type="EMBL" id="GAA5114585.1"/>
    </source>
</evidence>
<comment type="caution">
    <text evidence="3">The sequence shown here is derived from an EMBL/GenBank/DDBJ whole genome shotgun (WGS) entry which is preliminary data.</text>
</comment>
<organism evidence="3 4">
    <name type="scientific">Pseudonocardia adelaidensis</name>
    <dbReference type="NCBI Taxonomy" id="648754"/>
    <lineage>
        <taxon>Bacteria</taxon>
        <taxon>Bacillati</taxon>
        <taxon>Actinomycetota</taxon>
        <taxon>Actinomycetes</taxon>
        <taxon>Pseudonocardiales</taxon>
        <taxon>Pseudonocardiaceae</taxon>
        <taxon>Pseudonocardia</taxon>
    </lineage>
</organism>
<dbReference type="EMBL" id="BAABJO010000004">
    <property type="protein sequence ID" value="GAA5114585.1"/>
    <property type="molecule type" value="Genomic_DNA"/>
</dbReference>
<evidence type="ECO:0000256" key="2">
    <source>
        <dbReference type="SAM" id="MobiDB-lite"/>
    </source>
</evidence>
<gene>
    <name evidence="3" type="ORF">GCM10023320_12040</name>
</gene>
<sequence>MSTSTVPRADLGRLAAGLDGSPARPGDPDRDAAHQAWHLAVDRRPTAVVRAGSVRDVVAVVDESMLGRWGRASRRQEEAMEVPPAGPWPVPRVACDHRTAGGWRLRSAHQTSAGTVAYARCACGTWLVLLDGQPLAAAGQFLRGGAEGRVGDEGRHRLRRRAGHPSEVVRQQGGTDD</sequence>
<dbReference type="InterPro" id="IPR016167">
    <property type="entry name" value="FAD-bd_PCMH_sub1"/>
</dbReference>